<comment type="caution">
    <text evidence="2">The sequence shown here is derived from an EMBL/GenBank/DDBJ whole genome shotgun (WGS) entry which is preliminary data.</text>
</comment>
<dbReference type="InParanoid" id="K1WXK1"/>
<dbReference type="InterPro" id="IPR012338">
    <property type="entry name" value="Beta-lactam/transpept-like"/>
</dbReference>
<gene>
    <name evidence="2" type="ORF">A1Q2_00190</name>
</gene>
<dbReference type="STRING" id="1220162.K1WXK1"/>
<name>K1WXK1_TRIAC</name>
<evidence type="ECO:0000313" key="3">
    <source>
        <dbReference type="Proteomes" id="UP000006757"/>
    </source>
</evidence>
<evidence type="ECO:0000259" key="1">
    <source>
        <dbReference type="Pfam" id="PF00144"/>
    </source>
</evidence>
<dbReference type="PANTHER" id="PTHR43283:SF3">
    <property type="entry name" value="BETA-LACTAMASE FAMILY PROTEIN (AFU_ORTHOLOGUE AFUA_5G07500)"/>
    <property type="match status" value="1"/>
</dbReference>
<dbReference type="InterPro" id="IPR050789">
    <property type="entry name" value="Diverse_Enzym_Activities"/>
</dbReference>
<dbReference type="Pfam" id="PF00144">
    <property type="entry name" value="Beta-lactamase"/>
    <property type="match status" value="1"/>
</dbReference>
<protein>
    <recommendedName>
        <fullName evidence="1">Beta-lactamase-related domain-containing protein</fullName>
    </recommendedName>
</protein>
<accession>K1WXK1</accession>
<feature type="domain" description="Beta-lactamase-related" evidence="1">
    <location>
        <begin position="20"/>
        <end position="369"/>
    </location>
</feature>
<reference evidence="2 3" key="1">
    <citation type="journal article" date="2012" name="Eukaryot. Cell">
        <title>Genome sequence of the Trichosporon asahii environmental strain CBS 8904.</title>
        <authorList>
            <person name="Yang R.Y."/>
            <person name="Li H.T."/>
            <person name="Zhu H."/>
            <person name="Zhou G.P."/>
            <person name="Wang M."/>
            <person name="Wang L."/>
        </authorList>
    </citation>
    <scope>NUCLEOTIDE SEQUENCE [LARGE SCALE GENOMIC DNA]</scope>
    <source>
        <strain evidence="2 3">CBS 8904</strain>
    </source>
</reference>
<dbReference type="SUPFAM" id="SSF56601">
    <property type="entry name" value="beta-lactamase/transpeptidase-like"/>
    <property type="match status" value="1"/>
</dbReference>
<keyword evidence="3" id="KW-1185">Reference proteome</keyword>
<sequence length="805" mass="89557">MTITTSAPMALSPKPSSDLQQLLDQTGKSDYPGVVIGLINTAGDELFLGSSEGTTVDSVFWIASCTKLIASIAALQLVEAGKLTLDGSLADIAPELSHRPKFVNSDPNDLTTEPAKHLLTHTSGLRYAVFDLKTAHWLETAHPGGSQFAPLDMPLSSEPGEAWAYGMSMEWAGHIIERVSGMSLGAYVEKHILAPLGIKDATFQIETRDDLKARLAGLHAHSGEGFTEIPYPDPLMKPQYESGGGGMFASPRAYLAVLSAVLNGGVSPTTGARILKASTVDEMFVPQTLNVPNQGALGSGILPTAIPAFSRPIPLGSGKAWTLSHLTNLEEERGKSAGSAEWYGLANCYWTIDRQKGVAAIAFSNALPFGPTASGPTCASTVHKLKMAVAFSCEHFPDLWDMVIAHTDHGTQLALRLVCKFLRFKIDCFQSRYLVISEGGDSAQLIVTGPSRHIPYFNEQAHIHNEPGFWLNRPTVARVAHTRVLDIQGYCPPSNDPDLFTFMHFPALEVLRLTPSVADYDCDHFTPYVPEHFHARTLVLFSNPMGCRAMDKHWWFFMDDSDDEDSQALVPYDVDRSRLHRSVTKLVLNMRGLPTAFPDMYPFVSRIPSHVREVVANAPYYQSLDDRGSVHFEVSAHIEQIHLLAVVFRTMSTRFTCVGFDRLASDFADKFMRELESRYRHIFFNTVDYTIEDELTLKLPDETRAEYIECSTSGVRRGKQLPRNPDRPLISLKEQVDQLVSRVEFITKVEYVERVGRETAELDLLEHPDPDDRACVGRKYNWRRREDYGDTGMADYWHQMRASSE</sequence>
<proteinExistence type="predicted"/>
<evidence type="ECO:0000313" key="2">
    <source>
        <dbReference type="EMBL" id="EKD05429.1"/>
    </source>
</evidence>
<dbReference type="AlphaFoldDB" id="K1WXK1"/>
<dbReference type="Proteomes" id="UP000006757">
    <property type="component" value="Unassembled WGS sequence"/>
</dbReference>
<dbReference type="Gene3D" id="3.40.710.10">
    <property type="entry name" value="DD-peptidase/beta-lactamase superfamily"/>
    <property type="match status" value="1"/>
</dbReference>
<dbReference type="InterPro" id="IPR001466">
    <property type="entry name" value="Beta-lactam-related"/>
</dbReference>
<dbReference type="HOGENOM" id="CLU_349905_0_0_1"/>
<dbReference type="EMBL" id="AMBO01000091">
    <property type="protein sequence ID" value="EKD05429.1"/>
    <property type="molecule type" value="Genomic_DNA"/>
</dbReference>
<dbReference type="PANTHER" id="PTHR43283">
    <property type="entry name" value="BETA-LACTAMASE-RELATED"/>
    <property type="match status" value="1"/>
</dbReference>
<dbReference type="eggNOG" id="ENOG502QQGR">
    <property type="taxonomic scope" value="Eukaryota"/>
</dbReference>
<organism evidence="2 3">
    <name type="scientific">Trichosporon asahii var. asahii (strain CBS 8904)</name>
    <name type="common">Yeast</name>
    <dbReference type="NCBI Taxonomy" id="1220162"/>
    <lineage>
        <taxon>Eukaryota</taxon>
        <taxon>Fungi</taxon>
        <taxon>Dikarya</taxon>
        <taxon>Basidiomycota</taxon>
        <taxon>Agaricomycotina</taxon>
        <taxon>Tremellomycetes</taxon>
        <taxon>Trichosporonales</taxon>
        <taxon>Trichosporonaceae</taxon>
        <taxon>Trichosporon</taxon>
    </lineage>
</organism>
<dbReference type="OrthoDB" id="428260at2759"/>